<keyword evidence="3" id="KW-1185">Reference proteome</keyword>
<evidence type="ECO:0000313" key="3">
    <source>
        <dbReference type="Proteomes" id="UP000653644"/>
    </source>
</evidence>
<gene>
    <name evidence="2" type="ORF">GCM10010345_48230</name>
</gene>
<name>A0ABQ3CU17_9ACTN</name>
<protein>
    <recommendedName>
        <fullName evidence="4">Bacterial transcriptional activator domain-containing protein</fullName>
    </recommendedName>
</protein>
<feature type="compositionally biased region" description="Low complexity" evidence="1">
    <location>
        <begin position="80"/>
        <end position="128"/>
    </location>
</feature>
<feature type="region of interest" description="Disordered" evidence="1">
    <location>
        <begin position="62"/>
        <end position="136"/>
    </location>
</feature>
<accession>A0ABQ3CU17</accession>
<dbReference type="Proteomes" id="UP000653644">
    <property type="component" value="Unassembled WGS sequence"/>
</dbReference>
<reference evidence="3" key="1">
    <citation type="journal article" date="2019" name="Int. J. Syst. Evol. Microbiol.">
        <title>The Global Catalogue of Microorganisms (GCM) 10K type strain sequencing project: providing services to taxonomists for standard genome sequencing and annotation.</title>
        <authorList>
            <consortium name="The Broad Institute Genomics Platform"/>
            <consortium name="The Broad Institute Genome Sequencing Center for Infectious Disease"/>
            <person name="Wu L."/>
            <person name="Ma J."/>
        </authorList>
    </citation>
    <scope>NUCLEOTIDE SEQUENCE [LARGE SCALE GENOMIC DNA]</scope>
    <source>
        <strain evidence="3">JCM 4733</strain>
    </source>
</reference>
<evidence type="ECO:0000256" key="1">
    <source>
        <dbReference type="SAM" id="MobiDB-lite"/>
    </source>
</evidence>
<sequence length="136" mass="13776">MPWLGRLAAEQGNLDAALRHLTGTAPQDALRLTVALTWFRRLRGLHGDRVPGARALLAAVGEEPPPGLADWPWRAASTGSRWPPARAASGASPGAAGRSPATRGRSSPRPPSGASAAGTGCTGCSAPGRRPASSSG</sequence>
<evidence type="ECO:0008006" key="4">
    <source>
        <dbReference type="Google" id="ProtNLM"/>
    </source>
</evidence>
<proteinExistence type="predicted"/>
<dbReference type="EMBL" id="BMVN01000017">
    <property type="protein sequence ID" value="GHA37979.1"/>
    <property type="molecule type" value="Genomic_DNA"/>
</dbReference>
<evidence type="ECO:0000313" key="2">
    <source>
        <dbReference type="EMBL" id="GHA37979.1"/>
    </source>
</evidence>
<comment type="caution">
    <text evidence="2">The sequence shown here is derived from an EMBL/GenBank/DDBJ whole genome shotgun (WGS) entry which is preliminary data.</text>
</comment>
<organism evidence="2 3">
    <name type="scientific">Streptomyces canarius</name>
    <dbReference type="NCBI Taxonomy" id="285453"/>
    <lineage>
        <taxon>Bacteria</taxon>
        <taxon>Bacillati</taxon>
        <taxon>Actinomycetota</taxon>
        <taxon>Actinomycetes</taxon>
        <taxon>Kitasatosporales</taxon>
        <taxon>Streptomycetaceae</taxon>
        <taxon>Streptomyces</taxon>
    </lineage>
</organism>